<reference evidence="1" key="1">
    <citation type="submission" date="2019-01" db="EMBL/GenBank/DDBJ databases">
        <authorList>
            <consortium name="Genoscope - CEA"/>
            <person name="William W."/>
        </authorList>
    </citation>
    <scope>NUCLEOTIDE SEQUENCE</scope>
    <source>
        <strain evidence="1">CR-1</strain>
    </source>
</reference>
<name>A0A484HCJ4_9BACT</name>
<dbReference type="EMBL" id="CAACVI010000001">
    <property type="protein sequence ID" value="VEN72956.1"/>
    <property type="molecule type" value="Genomic_DNA"/>
</dbReference>
<dbReference type="Pfam" id="PF14539">
    <property type="entry name" value="DUF4442"/>
    <property type="match status" value="1"/>
</dbReference>
<evidence type="ECO:0000313" key="1">
    <source>
        <dbReference type="EMBL" id="VEN72956.1"/>
    </source>
</evidence>
<dbReference type="SUPFAM" id="SSF54637">
    <property type="entry name" value="Thioesterase/thiol ester dehydrase-isomerase"/>
    <property type="match status" value="1"/>
</dbReference>
<dbReference type="AlphaFoldDB" id="A0A484HCJ4"/>
<organism evidence="1">
    <name type="scientific">uncultured Desulfobacteraceae bacterium</name>
    <dbReference type="NCBI Taxonomy" id="218296"/>
    <lineage>
        <taxon>Bacteria</taxon>
        <taxon>Pseudomonadati</taxon>
        <taxon>Thermodesulfobacteriota</taxon>
        <taxon>Desulfobacteria</taxon>
        <taxon>Desulfobacterales</taxon>
        <taxon>Desulfobacteraceae</taxon>
        <taxon>environmental samples</taxon>
    </lineage>
</organism>
<dbReference type="InterPro" id="IPR029069">
    <property type="entry name" value="HotDog_dom_sf"/>
</dbReference>
<sequence length="153" mass="16909">MAIGKQVIQEFWRRSAPLYEYAGLIVESAENGVYRCRMPLNERTGNHMNTVHAAVQWAAAEVLGGIAGVAVLGTDLENFYGAVRSVSIEFLKPARTAIIAETLFGEREAIRLKRLLSDGAEATWRLSAEIRDESGDIVATSEAEYIIRPWRAA</sequence>
<dbReference type="Gene3D" id="3.10.129.10">
    <property type="entry name" value="Hotdog Thioesterase"/>
    <property type="match status" value="1"/>
</dbReference>
<proteinExistence type="predicted"/>
<accession>A0A484HCJ4</accession>
<gene>
    <name evidence="1" type="ORF">EPICR_10458</name>
</gene>
<dbReference type="CDD" id="cd03443">
    <property type="entry name" value="PaaI_thioesterase"/>
    <property type="match status" value="1"/>
</dbReference>
<dbReference type="InterPro" id="IPR027961">
    <property type="entry name" value="DUF4442"/>
</dbReference>
<protein>
    <recommendedName>
        <fullName evidence="2">Thioesterase</fullName>
    </recommendedName>
</protein>
<evidence type="ECO:0008006" key="2">
    <source>
        <dbReference type="Google" id="ProtNLM"/>
    </source>
</evidence>